<dbReference type="RefSeq" id="WP_308951079.1">
    <property type="nucleotide sequence ID" value="NZ_JARXHW010000032.1"/>
</dbReference>
<name>A0ABU1AZT2_9BACT</name>
<comment type="caution">
    <text evidence="2">The sequence shown here is derived from an EMBL/GenBank/DDBJ whole genome shotgun (WGS) entry which is preliminary data.</text>
</comment>
<dbReference type="PROSITE" id="PS51257">
    <property type="entry name" value="PROKAR_LIPOPROTEIN"/>
    <property type="match status" value="1"/>
</dbReference>
<evidence type="ECO:0000256" key="1">
    <source>
        <dbReference type="SAM" id="SignalP"/>
    </source>
</evidence>
<gene>
    <name evidence="2" type="ORF">QEH52_13215</name>
</gene>
<evidence type="ECO:0000313" key="2">
    <source>
        <dbReference type="EMBL" id="MDQ8208477.1"/>
    </source>
</evidence>
<sequence length="141" mass="15516">MKTLTFWTLALFAVLFTGCSTPQSQRISQNQATFDTYTPGERQMIRTQQIAVGFDQDMVRMSWGDPTHEKTVSSATGKQIVWEYRQIKPSMGISLGGGVGSRGSGVGIGTGVNVNPNNTKLLKRVVFDRQTGKVSTFESYN</sequence>
<dbReference type="EMBL" id="JARXHW010000032">
    <property type="protein sequence ID" value="MDQ8208477.1"/>
    <property type="molecule type" value="Genomic_DNA"/>
</dbReference>
<evidence type="ECO:0008006" key="4">
    <source>
        <dbReference type="Google" id="ProtNLM"/>
    </source>
</evidence>
<accession>A0ABU1AZT2</accession>
<organism evidence="2 3">
    <name type="scientific">Thalassobacterium maritimum</name>
    <dbReference type="NCBI Taxonomy" id="3041265"/>
    <lineage>
        <taxon>Bacteria</taxon>
        <taxon>Pseudomonadati</taxon>
        <taxon>Verrucomicrobiota</taxon>
        <taxon>Opitutia</taxon>
        <taxon>Puniceicoccales</taxon>
        <taxon>Coraliomargaritaceae</taxon>
        <taxon>Thalassobacterium</taxon>
    </lineage>
</organism>
<reference evidence="2 3" key="1">
    <citation type="submission" date="2023-04" db="EMBL/GenBank/DDBJ databases">
        <title>A novel bacteria isolated from coastal sediment.</title>
        <authorList>
            <person name="Liu X.-J."/>
            <person name="Du Z.-J."/>
        </authorList>
    </citation>
    <scope>NUCLEOTIDE SEQUENCE [LARGE SCALE GENOMIC DNA]</scope>
    <source>
        <strain evidence="2 3">SDUM461003</strain>
    </source>
</reference>
<keyword evidence="1" id="KW-0732">Signal</keyword>
<feature type="chain" id="PRO_5046352958" description="Lipoprotein" evidence="1">
    <location>
        <begin position="23"/>
        <end position="141"/>
    </location>
</feature>
<proteinExistence type="predicted"/>
<dbReference type="Proteomes" id="UP001225316">
    <property type="component" value="Unassembled WGS sequence"/>
</dbReference>
<protein>
    <recommendedName>
        <fullName evidence="4">Lipoprotein</fullName>
    </recommendedName>
</protein>
<keyword evidence="3" id="KW-1185">Reference proteome</keyword>
<feature type="signal peptide" evidence="1">
    <location>
        <begin position="1"/>
        <end position="22"/>
    </location>
</feature>
<evidence type="ECO:0000313" key="3">
    <source>
        <dbReference type="Proteomes" id="UP001225316"/>
    </source>
</evidence>